<evidence type="ECO:0000256" key="6">
    <source>
        <dbReference type="ARBA" id="ARBA00038510"/>
    </source>
</evidence>
<dbReference type="InterPro" id="IPR036634">
    <property type="entry name" value="PRD_sf"/>
</dbReference>
<evidence type="ECO:0000256" key="5">
    <source>
        <dbReference type="ARBA" id="ARBA00023163"/>
    </source>
</evidence>
<dbReference type="SUPFAM" id="SSF63520">
    <property type="entry name" value="PTS-regulatory domain, PRD"/>
    <property type="match status" value="2"/>
</dbReference>
<evidence type="ECO:0000256" key="1">
    <source>
        <dbReference type="ARBA" id="ARBA00022737"/>
    </source>
</evidence>
<reference evidence="9" key="1">
    <citation type="submission" date="2017-05" db="EMBL/GenBank/DDBJ databases">
        <title>The Genome Sequence of EEnterococcus faecalis 9F2_4866.</title>
        <authorList>
            <consortium name="The Broad Institute Genomics Platform"/>
            <consortium name="The Broad Institute Genomic Center for Infectious Diseases"/>
            <person name="Earl A."/>
            <person name="Manson A."/>
            <person name="Schwartman J."/>
            <person name="Gilmore M."/>
            <person name="Abouelleil A."/>
            <person name="Cao P."/>
            <person name="Chapman S."/>
            <person name="Cusick C."/>
            <person name="Shea T."/>
            <person name="Young S."/>
            <person name="Neafsey D."/>
            <person name="Nusbaum C."/>
            <person name="Birren B."/>
        </authorList>
    </citation>
    <scope>NUCLEOTIDE SEQUENCE [LARGE SCALE GENOMIC DNA]</scope>
    <source>
        <strain evidence="9">12C11_DIV0727</strain>
    </source>
</reference>
<dbReference type="PROSITE" id="PS00654">
    <property type="entry name" value="PRD_1"/>
    <property type="match status" value="1"/>
</dbReference>
<evidence type="ECO:0000256" key="2">
    <source>
        <dbReference type="ARBA" id="ARBA00022884"/>
    </source>
</evidence>
<dbReference type="Gene3D" id="2.30.24.10">
    <property type="entry name" value="CAT RNA-binding domain"/>
    <property type="match status" value="1"/>
</dbReference>
<dbReference type="InterPro" id="IPR050661">
    <property type="entry name" value="BglG_antiterminators"/>
</dbReference>
<dbReference type="InterPro" id="IPR036650">
    <property type="entry name" value="CAT_RNA-bd_dom_sf"/>
</dbReference>
<evidence type="ECO:0000259" key="7">
    <source>
        <dbReference type="PROSITE" id="PS51372"/>
    </source>
</evidence>
<dbReference type="InterPro" id="IPR004341">
    <property type="entry name" value="CAT_RNA-bd_dom"/>
</dbReference>
<dbReference type="SUPFAM" id="SSF50151">
    <property type="entry name" value="SacY-like RNA-binding domain"/>
    <property type="match status" value="1"/>
</dbReference>
<evidence type="ECO:0000256" key="4">
    <source>
        <dbReference type="ARBA" id="ARBA00023159"/>
    </source>
</evidence>
<proteinExistence type="inferred from homology"/>
<dbReference type="NCBIfam" id="NF046042">
    <property type="entry name" value="LicT"/>
    <property type="match status" value="1"/>
</dbReference>
<dbReference type="Pfam" id="PF00874">
    <property type="entry name" value="PRD"/>
    <property type="match status" value="2"/>
</dbReference>
<dbReference type="Gene3D" id="1.10.1790.10">
    <property type="entry name" value="PRD domain"/>
    <property type="match status" value="2"/>
</dbReference>
<gene>
    <name evidence="8" type="ORF">A5866_000314</name>
</gene>
<name>A0ABZ2T1I7_9ENTE</name>
<dbReference type="PROSITE" id="PS51372">
    <property type="entry name" value="PRD_2"/>
    <property type="match status" value="2"/>
</dbReference>
<organism evidence="8 9">
    <name type="scientific">Candidatus Enterococcus lemimoniae</name>
    <dbReference type="NCBI Taxonomy" id="1834167"/>
    <lineage>
        <taxon>Bacteria</taxon>
        <taxon>Bacillati</taxon>
        <taxon>Bacillota</taxon>
        <taxon>Bacilli</taxon>
        <taxon>Lactobacillales</taxon>
        <taxon>Enterococcaceae</taxon>
        <taxon>Enterococcus</taxon>
    </lineage>
</organism>
<dbReference type="InterPro" id="IPR011608">
    <property type="entry name" value="PRD"/>
</dbReference>
<keyword evidence="3" id="KW-0805">Transcription regulation</keyword>
<evidence type="ECO:0000313" key="8">
    <source>
        <dbReference type="EMBL" id="WYJ85238.1"/>
    </source>
</evidence>
<feature type="domain" description="PRD" evidence="7">
    <location>
        <begin position="171"/>
        <end position="278"/>
    </location>
</feature>
<keyword evidence="4" id="KW-0010">Activator</keyword>
<keyword evidence="9" id="KW-1185">Reference proteome</keyword>
<dbReference type="SMART" id="SM01061">
    <property type="entry name" value="CAT_RBD"/>
    <property type="match status" value="1"/>
</dbReference>
<dbReference type="PANTHER" id="PTHR30185">
    <property type="entry name" value="CRYPTIC BETA-GLUCOSIDE BGL OPERON ANTITERMINATOR"/>
    <property type="match status" value="1"/>
</dbReference>
<keyword evidence="2" id="KW-0694">RNA-binding</keyword>
<keyword evidence="5" id="KW-0804">Transcription</keyword>
<dbReference type="InterPro" id="IPR001550">
    <property type="entry name" value="Transcrpt_antitermin_CS"/>
</dbReference>
<comment type="similarity">
    <text evidence="6">Belongs to the transcriptional antiterminator BglG family.</text>
</comment>
<evidence type="ECO:0000256" key="3">
    <source>
        <dbReference type="ARBA" id="ARBA00023015"/>
    </source>
</evidence>
<dbReference type="Pfam" id="PF03123">
    <property type="entry name" value="CAT_RBD"/>
    <property type="match status" value="1"/>
</dbReference>
<dbReference type="PANTHER" id="PTHR30185:SF15">
    <property type="entry name" value="CRYPTIC BETA-GLUCOSIDE BGL OPERON ANTITERMINATOR"/>
    <property type="match status" value="1"/>
</dbReference>
<dbReference type="Proteomes" id="UP000195080">
    <property type="component" value="Chromosome"/>
</dbReference>
<feature type="domain" description="PRD" evidence="7">
    <location>
        <begin position="65"/>
        <end position="170"/>
    </location>
</feature>
<accession>A0ABZ2T1I7</accession>
<evidence type="ECO:0000313" key="9">
    <source>
        <dbReference type="Proteomes" id="UP000195080"/>
    </source>
</evidence>
<keyword evidence="1" id="KW-0677">Repeat</keyword>
<dbReference type="RefSeq" id="WP_086444579.1">
    <property type="nucleotide sequence ID" value="NZ_CP147248.1"/>
</dbReference>
<sequence>MEVKKVINNNIVKSLNADGHEVLVMGKGIGFKKSVGDAIDAKLIEKVYTSNADLTTNKLTQLLSNVRLEHLQVANEIIGFAKVSLGKKLNENIYLTLTDHIDYAIERHNNGLPVRNALLWEIKRFYNHEYLIGKEALTIISNRLDIELPEDEAGFIALHIVNAELDLSQVSQVSEMTKVIQKIINIVKYHYKTDLDEYTLNYERFITHLKFFVQRLFSGIELDKDKDEGFLFMLKEKYQEEYLCALKIRDYIGKEFGRDLKEDEMIYLTIHIRRITNN</sequence>
<dbReference type="EMBL" id="CP147248">
    <property type="protein sequence ID" value="WYJ85238.1"/>
    <property type="molecule type" value="Genomic_DNA"/>
</dbReference>
<protein>
    <submittedName>
        <fullName evidence="8">Beta-glucoside operon transcriptional antiterminator</fullName>
    </submittedName>
</protein>